<keyword evidence="3" id="KW-1185">Reference proteome</keyword>
<name>A0AA40K9W0_9PEZI</name>
<sequence length="162" mass="18488">CWDPHPEQMYKTTTENLKSRKDRICWADLPPVFWDAFRVARAIGVPLLWIDALCIFQDSAEDWERESMKMGGIYATAYVTIAADAGSSVKEGFLEITLTEAENGLPYLTEITSMLESGQQNTLSPLSQRAWCMQERMLSPRALHFIRKGLIWNADSCIWPLI</sequence>
<dbReference type="Pfam" id="PF06985">
    <property type="entry name" value="HET"/>
    <property type="match status" value="1"/>
</dbReference>
<proteinExistence type="predicted"/>
<evidence type="ECO:0000313" key="2">
    <source>
        <dbReference type="EMBL" id="KAK0751260.1"/>
    </source>
</evidence>
<dbReference type="InterPro" id="IPR010730">
    <property type="entry name" value="HET"/>
</dbReference>
<evidence type="ECO:0000313" key="3">
    <source>
        <dbReference type="Proteomes" id="UP001172155"/>
    </source>
</evidence>
<protein>
    <recommendedName>
        <fullName evidence="1">Heterokaryon incompatibility domain-containing protein</fullName>
    </recommendedName>
</protein>
<feature type="non-terminal residue" evidence="2">
    <location>
        <position position="162"/>
    </location>
</feature>
<dbReference type="PANTHER" id="PTHR33112:SF9">
    <property type="entry name" value="HETEROKARYON INCOMPATIBILITY DOMAIN-CONTAINING PROTEIN"/>
    <property type="match status" value="1"/>
</dbReference>
<organism evidence="2 3">
    <name type="scientific">Schizothecium vesticola</name>
    <dbReference type="NCBI Taxonomy" id="314040"/>
    <lineage>
        <taxon>Eukaryota</taxon>
        <taxon>Fungi</taxon>
        <taxon>Dikarya</taxon>
        <taxon>Ascomycota</taxon>
        <taxon>Pezizomycotina</taxon>
        <taxon>Sordariomycetes</taxon>
        <taxon>Sordariomycetidae</taxon>
        <taxon>Sordariales</taxon>
        <taxon>Schizotheciaceae</taxon>
        <taxon>Schizothecium</taxon>
    </lineage>
</organism>
<reference evidence="2" key="1">
    <citation type="submission" date="2023-06" db="EMBL/GenBank/DDBJ databases">
        <title>Genome-scale phylogeny and comparative genomics of the fungal order Sordariales.</title>
        <authorList>
            <consortium name="Lawrence Berkeley National Laboratory"/>
            <person name="Hensen N."/>
            <person name="Bonometti L."/>
            <person name="Westerberg I."/>
            <person name="Brannstrom I.O."/>
            <person name="Guillou S."/>
            <person name="Cros-Aarteil S."/>
            <person name="Calhoun S."/>
            <person name="Haridas S."/>
            <person name="Kuo A."/>
            <person name="Mondo S."/>
            <person name="Pangilinan J."/>
            <person name="Riley R."/>
            <person name="LaButti K."/>
            <person name="Andreopoulos B."/>
            <person name="Lipzen A."/>
            <person name="Chen C."/>
            <person name="Yanf M."/>
            <person name="Daum C."/>
            <person name="Ng V."/>
            <person name="Clum A."/>
            <person name="Steindorff A."/>
            <person name="Ohm R."/>
            <person name="Martin F."/>
            <person name="Silar P."/>
            <person name="Natvig D."/>
            <person name="Lalanne C."/>
            <person name="Gautier V."/>
            <person name="Ament-velasquez S.L."/>
            <person name="Kruys A."/>
            <person name="Hutchinson M.I."/>
            <person name="Powell A.J."/>
            <person name="Barry K."/>
            <person name="Miller A.N."/>
            <person name="Grigoriev I.V."/>
            <person name="Debuchy R."/>
            <person name="Gladieux P."/>
            <person name="Thoren M.H."/>
            <person name="Johannesson H."/>
        </authorList>
    </citation>
    <scope>NUCLEOTIDE SEQUENCE</scope>
    <source>
        <strain evidence="2">SMH3187-1</strain>
    </source>
</reference>
<dbReference type="AlphaFoldDB" id="A0AA40K9W0"/>
<gene>
    <name evidence="2" type="ORF">B0T18DRAFT_320476</name>
</gene>
<dbReference type="PANTHER" id="PTHR33112">
    <property type="entry name" value="DOMAIN PROTEIN, PUTATIVE-RELATED"/>
    <property type="match status" value="1"/>
</dbReference>
<dbReference type="Proteomes" id="UP001172155">
    <property type="component" value="Unassembled WGS sequence"/>
</dbReference>
<dbReference type="EMBL" id="JAUKUD010000002">
    <property type="protein sequence ID" value="KAK0751260.1"/>
    <property type="molecule type" value="Genomic_DNA"/>
</dbReference>
<feature type="domain" description="Heterokaryon incompatibility" evidence="1">
    <location>
        <begin position="1"/>
        <end position="135"/>
    </location>
</feature>
<comment type="caution">
    <text evidence="2">The sequence shown here is derived from an EMBL/GenBank/DDBJ whole genome shotgun (WGS) entry which is preliminary data.</text>
</comment>
<evidence type="ECO:0000259" key="1">
    <source>
        <dbReference type="Pfam" id="PF06985"/>
    </source>
</evidence>
<accession>A0AA40K9W0</accession>